<dbReference type="Pfam" id="PF13306">
    <property type="entry name" value="LRR_5"/>
    <property type="match status" value="1"/>
</dbReference>
<dbReference type="AlphaFoldDB" id="A0A6P7HCG7"/>
<keyword evidence="1" id="KW-0732">Signal</keyword>
<evidence type="ECO:0000313" key="2">
    <source>
        <dbReference type="RefSeq" id="XP_028153485.1"/>
    </source>
</evidence>
<dbReference type="InterPro" id="IPR032675">
    <property type="entry name" value="LRR_dom_sf"/>
</dbReference>
<dbReference type="Gene3D" id="3.80.10.10">
    <property type="entry name" value="Ribonuclease Inhibitor"/>
    <property type="match status" value="2"/>
</dbReference>
<reference evidence="2" key="1">
    <citation type="submission" date="2025-08" db="UniProtKB">
        <authorList>
            <consortium name="RefSeq"/>
        </authorList>
    </citation>
    <scope>IDENTIFICATION</scope>
    <source>
        <tissue evidence="2">Whole insect</tissue>
    </source>
</reference>
<gene>
    <name evidence="2" type="primary">LOC114346952</name>
</gene>
<dbReference type="InterPro" id="IPR026906">
    <property type="entry name" value="LRR_5"/>
</dbReference>
<accession>A0A6P7HCG7</accession>
<dbReference type="SUPFAM" id="SSF52058">
    <property type="entry name" value="L domain-like"/>
    <property type="match status" value="1"/>
</dbReference>
<name>A0A6P7HCG7_DIAVI</name>
<dbReference type="InParanoid" id="A0A6P7HCG7"/>
<dbReference type="RefSeq" id="XP_028153485.1">
    <property type="nucleotide sequence ID" value="XM_028297684.1"/>
</dbReference>
<proteinExistence type="predicted"/>
<dbReference type="PANTHER" id="PTHR24373:SF275">
    <property type="entry name" value="TIR DOMAIN-CONTAINING PROTEIN"/>
    <property type="match status" value="1"/>
</dbReference>
<evidence type="ECO:0000256" key="1">
    <source>
        <dbReference type="ARBA" id="ARBA00022729"/>
    </source>
</evidence>
<protein>
    <submittedName>
        <fullName evidence="2">Insulin-like growth factor-binding protein complex acid labile subunit</fullName>
    </submittedName>
</protein>
<dbReference type="PANTHER" id="PTHR24373">
    <property type="entry name" value="SLIT RELATED LEUCINE-RICH REPEAT NEURONAL PROTEIN"/>
    <property type="match status" value="1"/>
</dbReference>
<sequence>MNNLEHIELTDTGITYVQPNAFMELPKLKEVILARNEIVDFNNNIFLQCPFVRLVDFGNNRIYNTKNLAFFGVIGSILNINLNNVNIINSSFINVYQSYPDRIRSLWYAHNKFTELRAGWFKLRKKLGVINFAYNEIGIEQNTFKDNPHLHTIILSYKLINIPVTMLPADFYPNLKYLAMDHNWIMGLDTSKQGPFRLLTNLTKITLAGNPFYCSCFNEVLNQIKHLNVQQVCSEEEHTREICIAEEEDLETPCHLIPANENARNRDYFIKENTAPTSFDPLYCLTDDEFIIP</sequence>
<dbReference type="InterPro" id="IPR050328">
    <property type="entry name" value="Dev_Immune_Receptor"/>
</dbReference>
<organism evidence="2">
    <name type="scientific">Diabrotica virgifera virgifera</name>
    <name type="common">western corn rootworm</name>
    <dbReference type="NCBI Taxonomy" id="50390"/>
    <lineage>
        <taxon>Eukaryota</taxon>
        <taxon>Metazoa</taxon>
        <taxon>Ecdysozoa</taxon>
        <taxon>Arthropoda</taxon>
        <taxon>Hexapoda</taxon>
        <taxon>Insecta</taxon>
        <taxon>Pterygota</taxon>
        <taxon>Neoptera</taxon>
        <taxon>Endopterygota</taxon>
        <taxon>Coleoptera</taxon>
        <taxon>Polyphaga</taxon>
        <taxon>Cucujiformia</taxon>
        <taxon>Chrysomeloidea</taxon>
        <taxon>Chrysomelidae</taxon>
        <taxon>Galerucinae</taxon>
        <taxon>Diabroticina</taxon>
        <taxon>Diabroticites</taxon>
        <taxon>Diabrotica</taxon>
    </lineage>
</organism>